<dbReference type="CDD" id="cd05283">
    <property type="entry name" value="CAD1"/>
    <property type="match status" value="1"/>
</dbReference>
<evidence type="ECO:0000256" key="10">
    <source>
        <dbReference type="ARBA" id="ARBA00050997"/>
    </source>
</evidence>
<evidence type="ECO:0000256" key="2">
    <source>
        <dbReference type="ARBA" id="ARBA00008072"/>
    </source>
</evidence>
<comment type="catalytic activity">
    <reaction evidence="10">
        <text>a primary alcohol + NADP(+) = an aldehyde + NADPH + H(+)</text>
        <dbReference type="Rhea" id="RHEA:15937"/>
        <dbReference type="ChEBI" id="CHEBI:15378"/>
        <dbReference type="ChEBI" id="CHEBI:15734"/>
        <dbReference type="ChEBI" id="CHEBI:17478"/>
        <dbReference type="ChEBI" id="CHEBI:57783"/>
        <dbReference type="ChEBI" id="CHEBI:58349"/>
        <dbReference type="EC" id="1.1.1.2"/>
    </reaction>
    <physiologicalReaction direction="left-to-right" evidence="10">
        <dbReference type="Rhea" id="RHEA:15938"/>
    </physiologicalReaction>
    <physiologicalReaction direction="right-to-left" evidence="10">
        <dbReference type="Rhea" id="RHEA:15939"/>
    </physiologicalReaction>
</comment>
<comment type="similarity">
    <text evidence="2 11">Belongs to the zinc-containing alcohol dehydrogenase family.</text>
</comment>
<sequence>MASESKFVGWLAYDESSVAGNMKWGVFEPKPFTEDDVDIEITHSGICGSDIHTLRSGWGPTMYPCVVGHEIVGKAVRVGSKAQQERGIKVGDRVGVGAQSGSCLKPECAMCSSNEEPRCLHRVDTYNSIYPDGSKSYGGYANYNRSPGHFVVKIPDELDSADAAPMLCGGITVYSPLKKNGCGSTAKTIGIVGIGGLGHFGLLFAKALGAEKITAISRTSSKRADAEKMGADVFIATNEDHNWTEKHSNSLDLIISTVSSSDMPLSGYLRLLKLNGRFVQVGAPEDFLPGFSAFSLIVHGVNISGSLIGSPSEIEEMLQLAAAKRIKPWIQKIPMKSANKAVVDMAHGKARYRYTLVNDNATSDEA</sequence>
<dbReference type="Gene3D" id="3.40.50.720">
    <property type="entry name" value="NAD(P)-binding Rossmann-like Domain"/>
    <property type="match status" value="1"/>
</dbReference>
<organism evidence="13 14">
    <name type="scientific">Lipomyces starkeyi NRRL Y-11557</name>
    <dbReference type="NCBI Taxonomy" id="675824"/>
    <lineage>
        <taxon>Eukaryota</taxon>
        <taxon>Fungi</taxon>
        <taxon>Dikarya</taxon>
        <taxon>Ascomycota</taxon>
        <taxon>Saccharomycotina</taxon>
        <taxon>Lipomycetes</taxon>
        <taxon>Lipomycetales</taxon>
        <taxon>Lipomycetaceae</taxon>
        <taxon>Lipomyces</taxon>
    </lineage>
</organism>
<keyword evidence="5 11" id="KW-0479">Metal-binding</keyword>
<evidence type="ECO:0000256" key="6">
    <source>
        <dbReference type="ARBA" id="ARBA00022833"/>
    </source>
</evidence>
<dbReference type="PANTHER" id="PTHR42683">
    <property type="entry name" value="ALDEHYDE REDUCTASE"/>
    <property type="match status" value="1"/>
</dbReference>
<evidence type="ECO:0000256" key="7">
    <source>
        <dbReference type="ARBA" id="ARBA00022857"/>
    </source>
</evidence>
<dbReference type="FunFam" id="3.40.50.720:FF:000158">
    <property type="entry name" value="Zinc-binding alcohol dehydrogenase"/>
    <property type="match status" value="1"/>
</dbReference>
<evidence type="ECO:0000256" key="9">
    <source>
        <dbReference type="ARBA" id="ARBA00024074"/>
    </source>
</evidence>
<evidence type="ECO:0000256" key="5">
    <source>
        <dbReference type="ARBA" id="ARBA00022723"/>
    </source>
</evidence>
<dbReference type="Pfam" id="PF00107">
    <property type="entry name" value="ADH_zinc_N"/>
    <property type="match status" value="1"/>
</dbReference>
<dbReference type="InterPro" id="IPR002328">
    <property type="entry name" value="ADH_Zn_CS"/>
</dbReference>
<keyword evidence="8" id="KW-0560">Oxidoreductase</keyword>
<dbReference type="Gene3D" id="3.90.180.10">
    <property type="entry name" value="Medium-chain alcohol dehydrogenases, catalytic domain"/>
    <property type="match status" value="1"/>
</dbReference>
<dbReference type="InterPro" id="IPR013154">
    <property type="entry name" value="ADH-like_N"/>
</dbReference>
<evidence type="ECO:0000313" key="13">
    <source>
        <dbReference type="EMBL" id="ODQ70217.1"/>
    </source>
</evidence>
<evidence type="ECO:0000256" key="1">
    <source>
        <dbReference type="ARBA" id="ARBA00001947"/>
    </source>
</evidence>
<evidence type="ECO:0000313" key="14">
    <source>
        <dbReference type="Proteomes" id="UP000094385"/>
    </source>
</evidence>
<evidence type="ECO:0000256" key="3">
    <source>
        <dbReference type="ARBA" id="ARBA00011738"/>
    </source>
</evidence>
<dbReference type="GO" id="GO:0008106">
    <property type="term" value="F:alcohol dehydrogenase (NADP+) activity"/>
    <property type="evidence" value="ECO:0007669"/>
    <property type="project" value="UniProtKB-EC"/>
</dbReference>
<comment type="cofactor">
    <cofactor evidence="1 11">
        <name>Zn(2+)</name>
        <dbReference type="ChEBI" id="CHEBI:29105"/>
    </cofactor>
</comment>
<dbReference type="EMBL" id="KV454301">
    <property type="protein sequence ID" value="ODQ70217.1"/>
    <property type="molecule type" value="Genomic_DNA"/>
</dbReference>
<accession>A0A1E3PZK2</accession>
<dbReference type="Proteomes" id="UP000094385">
    <property type="component" value="Unassembled WGS sequence"/>
</dbReference>
<dbReference type="InterPro" id="IPR011032">
    <property type="entry name" value="GroES-like_sf"/>
</dbReference>
<keyword evidence="4" id="KW-0597">Phosphoprotein</keyword>
<keyword evidence="6 11" id="KW-0862">Zinc</keyword>
<keyword evidence="7" id="KW-0521">NADP</keyword>
<feature type="domain" description="Enoyl reductase (ER)" evidence="12">
    <location>
        <begin position="17"/>
        <end position="356"/>
    </location>
</feature>
<evidence type="ECO:0000256" key="4">
    <source>
        <dbReference type="ARBA" id="ARBA00022553"/>
    </source>
</evidence>
<dbReference type="SUPFAM" id="SSF50129">
    <property type="entry name" value="GroES-like"/>
    <property type="match status" value="1"/>
</dbReference>
<dbReference type="PROSITE" id="PS00059">
    <property type="entry name" value="ADH_ZINC"/>
    <property type="match status" value="1"/>
</dbReference>
<dbReference type="GO" id="GO:0008270">
    <property type="term" value="F:zinc ion binding"/>
    <property type="evidence" value="ECO:0007669"/>
    <property type="project" value="InterPro"/>
</dbReference>
<dbReference type="InterPro" id="IPR036291">
    <property type="entry name" value="NAD(P)-bd_dom_sf"/>
</dbReference>
<dbReference type="EC" id="1.1.1.2" evidence="9"/>
<gene>
    <name evidence="13" type="ORF">LIPSTDRAFT_6303</name>
</gene>
<comment type="subunit">
    <text evidence="3">Homodimer.</text>
</comment>
<dbReference type="InterPro" id="IPR013149">
    <property type="entry name" value="ADH-like_C"/>
</dbReference>
<dbReference type="InterPro" id="IPR020843">
    <property type="entry name" value="ER"/>
</dbReference>
<dbReference type="InterPro" id="IPR047109">
    <property type="entry name" value="CAD-like"/>
</dbReference>
<dbReference type="OrthoDB" id="1879366at2759"/>
<dbReference type="GO" id="GO:0006066">
    <property type="term" value="P:alcohol metabolic process"/>
    <property type="evidence" value="ECO:0007669"/>
    <property type="project" value="UniProtKB-ARBA"/>
</dbReference>
<protein>
    <recommendedName>
        <fullName evidence="9">alcohol dehydrogenase (NADP(+))</fullName>
        <ecNumber evidence="9">1.1.1.2</ecNumber>
    </recommendedName>
</protein>
<dbReference type="STRING" id="675824.A0A1E3PZK2"/>
<dbReference type="AlphaFoldDB" id="A0A1E3PZK2"/>
<keyword evidence="14" id="KW-1185">Reference proteome</keyword>
<dbReference type="Pfam" id="PF08240">
    <property type="entry name" value="ADH_N"/>
    <property type="match status" value="1"/>
</dbReference>
<name>A0A1E3PZK2_LIPST</name>
<evidence type="ECO:0000256" key="8">
    <source>
        <dbReference type="ARBA" id="ARBA00023002"/>
    </source>
</evidence>
<reference evidence="13 14" key="1">
    <citation type="journal article" date="2016" name="Proc. Natl. Acad. Sci. U.S.A.">
        <title>Comparative genomics of biotechnologically important yeasts.</title>
        <authorList>
            <person name="Riley R."/>
            <person name="Haridas S."/>
            <person name="Wolfe K.H."/>
            <person name="Lopes M.R."/>
            <person name="Hittinger C.T."/>
            <person name="Goeker M."/>
            <person name="Salamov A.A."/>
            <person name="Wisecaver J.H."/>
            <person name="Long T.M."/>
            <person name="Calvey C.H."/>
            <person name="Aerts A.L."/>
            <person name="Barry K.W."/>
            <person name="Choi C."/>
            <person name="Clum A."/>
            <person name="Coughlan A.Y."/>
            <person name="Deshpande S."/>
            <person name="Douglass A.P."/>
            <person name="Hanson S.J."/>
            <person name="Klenk H.-P."/>
            <person name="LaButti K.M."/>
            <person name="Lapidus A."/>
            <person name="Lindquist E.A."/>
            <person name="Lipzen A.M."/>
            <person name="Meier-Kolthoff J.P."/>
            <person name="Ohm R.A."/>
            <person name="Otillar R.P."/>
            <person name="Pangilinan J.L."/>
            <person name="Peng Y."/>
            <person name="Rokas A."/>
            <person name="Rosa C.A."/>
            <person name="Scheuner C."/>
            <person name="Sibirny A.A."/>
            <person name="Slot J.C."/>
            <person name="Stielow J.B."/>
            <person name="Sun H."/>
            <person name="Kurtzman C.P."/>
            <person name="Blackwell M."/>
            <person name="Grigoriev I.V."/>
            <person name="Jeffries T.W."/>
        </authorList>
    </citation>
    <scope>NUCLEOTIDE SEQUENCE [LARGE SCALE GENOMIC DNA]</scope>
    <source>
        <strain evidence="13 14">NRRL Y-11557</strain>
    </source>
</reference>
<evidence type="ECO:0000259" key="12">
    <source>
        <dbReference type="SMART" id="SM00829"/>
    </source>
</evidence>
<proteinExistence type="inferred from homology"/>
<dbReference type="SMART" id="SM00829">
    <property type="entry name" value="PKS_ER"/>
    <property type="match status" value="1"/>
</dbReference>
<evidence type="ECO:0000256" key="11">
    <source>
        <dbReference type="RuleBase" id="RU361277"/>
    </source>
</evidence>
<dbReference type="SUPFAM" id="SSF51735">
    <property type="entry name" value="NAD(P)-binding Rossmann-fold domains"/>
    <property type="match status" value="1"/>
</dbReference>